<dbReference type="Proteomes" id="UP000000377">
    <property type="component" value="Chromosome"/>
</dbReference>
<sequence>MGRARCSTSLTKSPSYSVDVAVALVLDHDAGLKDDALVLLRV</sequence>
<accession>D7CFB9</accession>
<dbReference type="EMBL" id="CP002047">
    <property type="protein sequence ID" value="ADI13135.1"/>
    <property type="molecule type" value="Genomic_DNA"/>
</dbReference>
<name>D7CFB9_STRBB</name>
<reference evidence="1 2" key="1">
    <citation type="journal article" date="2010" name="J. Bacteriol.">
        <title>Genome sequence of the milbemycin-producing bacterium Streptomyces bingchenggensis.</title>
        <authorList>
            <person name="Wang X.J."/>
            <person name="Yan Y.J."/>
            <person name="Zhang B."/>
            <person name="An J."/>
            <person name="Wang J.J."/>
            <person name="Tian J."/>
            <person name="Jiang L."/>
            <person name="Chen Y.H."/>
            <person name="Huang S.X."/>
            <person name="Yin M."/>
            <person name="Zhang J."/>
            <person name="Gao A.L."/>
            <person name="Liu C.X."/>
            <person name="Zhu Z.X."/>
            <person name="Xiang W.S."/>
        </authorList>
    </citation>
    <scope>NUCLEOTIDE SEQUENCE [LARGE SCALE GENOMIC DNA]</scope>
    <source>
        <strain evidence="1 2">BCW-1</strain>
    </source>
</reference>
<dbReference type="HOGENOM" id="CLU_3258231_0_0_11"/>
<dbReference type="AlphaFoldDB" id="D7CFB9"/>
<dbReference type="KEGG" id="sbh:SBI_10017"/>
<proteinExistence type="predicted"/>
<protein>
    <submittedName>
        <fullName evidence="1">Uncharacterized protein</fullName>
    </submittedName>
</protein>
<evidence type="ECO:0000313" key="1">
    <source>
        <dbReference type="EMBL" id="ADI13135.1"/>
    </source>
</evidence>
<organism evidence="1 2">
    <name type="scientific">Streptomyces bingchenggensis (strain BCW-1)</name>
    <dbReference type="NCBI Taxonomy" id="749414"/>
    <lineage>
        <taxon>Bacteria</taxon>
        <taxon>Bacillati</taxon>
        <taxon>Actinomycetota</taxon>
        <taxon>Actinomycetes</taxon>
        <taxon>Kitasatosporales</taxon>
        <taxon>Streptomycetaceae</taxon>
        <taxon>Streptomyces</taxon>
    </lineage>
</organism>
<keyword evidence="2" id="KW-1185">Reference proteome</keyword>
<evidence type="ECO:0000313" key="2">
    <source>
        <dbReference type="Proteomes" id="UP000000377"/>
    </source>
</evidence>
<gene>
    <name evidence="1" type="ordered locus">SBI_10017</name>
</gene>